<proteinExistence type="predicted"/>
<protein>
    <submittedName>
        <fullName evidence="2">Uncharacterized protein</fullName>
    </submittedName>
</protein>
<accession>A0A9D3X3U5</accession>
<evidence type="ECO:0000313" key="2">
    <source>
        <dbReference type="EMBL" id="KAH1172403.1"/>
    </source>
</evidence>
<name>A0A9D3X3U5_9SAUR</name>
<gene>
    <name evidence="2" type="ORF">KIL84_008021</name>
</gene>
<keyword evidence="3" id="KW-1185">Reference proteome</keyword>
<evidence type="ECO:0000256" key="1">
    <source>
        <dbReference type="SAM" id="MobiDB-lite"/>
    </source>
</evidence>
<sequence>MHTAQPQSLCAKPRTSSQSRTLSMRTGLDALAHTQMRLYGGELCAAAYMGHPREGQADMGTGVWRALTSPESGLPAFPPTTHTPSCSCLSLPGALPAQHPGGCGIQGAHNEPES</sequence>
<feature type="region of interest" description="Disordered" evidence="1">
    <location>
        <begin position="1"/>
        <end position="22"/>
    </location>
</feature>
<organism evidence="2 3">
    <name type="scientific">Mauremys mutica</name>
    <name type="common">yellowpond turtle</name>
    <dbReference type="NCBI Taxonomy" id="74926"/>
    <lineage>
        <taxon>Eukaryota</taxon>
        <taxon>Metazoa</taxon>
        <taxon>Chordata</taxon>
        <taxon>Craniata</taxon>
        <taxon>Vertebrata</taxon>
        <taxon>Euteleostomi</taxon>
        <taxon>Archelosauria</taxon>
        <taxon>Testudinata</taxon>
        <taxon>Testudines</taxon>
        <taxon>Cryptodira</taxon>
        <taxon>Durocryptodira</taxon>
        <taxon>Testudinoidea</taxon>
        <taxon>Geoemydidae</taxon>
        <taxon>Geoemydinae</taxon>
        <taxon>Mauremys</taxon>
    </lineage>
</organism>
<evidence type="ECO:0000313" key="3">
    <source>
        <dbReference type="Proteomes" id="UP000827986"/>
    </source>
</evidence>
<reference evidence="2" key="1">
    <citation type="submission" date="2021-09" db="EMBL/GenBank/DDBJ databases">
        <title>The genome of Mauremys mutica provides insights into the evolution of semi-aquatic lifestyle.</title>
        <authorList>
            <person name="Gong S."/>
            <person name="Gao Y."/>
        </authorList>
    </citation>
    <scope>NUCLEOTIDE SEQUENCE</scope>
    <source>
        <strain evidence="2">MM-2020</strain>
        <tissue evidence="2">Muscle</tissue>
    </source>
</reference>
<dbReference type="AlphaFoldDB" id="A0A9D3X3U5"/>
<dbReference type="EMBL" id="JAHDVG010000483">
    <property type="protein sequence ID" value="KAH1172403.1"/>
    <property type="molecule type" value="Genomic_DNA"/>
</dbReference>
<comment type="caution">
    <text evidence="2">The sequence shown here is derived from an EMBL/GenBank/DDBJ whole genome shotgun (WGS) entry which is preliminary data.</text>
</comment>
<dbReference type="Proteomes" id="UP000827986">
    <property type="component" value="Unassembled WGS sequence"/>
</dbReference>